<dbReference type="Proteomes" id="UP000595437">
    <property type="component" value="Chromosome 5"/>
</dbReference>
<reference evidence="3" key="1">
    <citation type="submission" date="2021-01" db="EMBL/GenBank/DDBJ databases">
        <title>Caligus Genome Assembly.</title>
        <authorList>
            <person name="Gallardo-Escarate C."/>
        </authorList>
    </citation>
    <scope>NUCLEOTIDE SEQUENCE [LARGE SCALE GENOMIC DNA]</scope>
</reference>
<accession>A0A7T8QU45</accession>
<feature type="region of interest" description="Disordered" evidence="1">
    <location>
        <begin position="42"/>
        <end position="64"/>
    </location>
</feature>
<protein>
    <submittedName>
        <fullName evidence="2">Uncharacterized protein</fullName>
    </submittedName>
</protein>
<name>A0A7T8QU45_CALRO</name>
<evidence type="ECO:0000256" key="1">
    <source>
        <dbReference type="SAM" id="MobiDB-lite"/>
    </source>
</evidence>
<sequence>METKRVEIATLVRAVTPLVTSSRAHVSKATVCRVRKRWLTATTSRTNPLRQTGNKFDQSSQDGL</sequence>
<keyword evidence="3" id="KW-1185">Reference proteome</keyword>
<dbReference type="EMBL" id="CP045894">
    <property type="protein sequence ID" value="QQP55161.1"/>
    <property type="molecule type" value="Genomic_DNA"/>
</dbReference>
<evidence type="ECO:0000313" key="3">
    <source>
        <dbReference type="Proteomes" id="UP000595437"/>
    </source>
</evidence>
<organism evidence="2 3">
    <name type="scientific">Caligus rogercresseyi</name>
    <name type="common">Sea louse</name>
    <dbReference type="NCBI Taxonomy" id="217165"/>
    <lineage>
        <taxon>Eukaryota</taxon>
        <taxon>Metazoa</taxon>
        <taxon>Ecdysozoa</taxon>
        <taxon>Arthropoda</taxon>
        <taxon>Crustacea</taxon>
        <taxon>Multicrustacea</taxon>
        <taxon>Hexanauplia</taxon>
        <taxon>Copepoda</taxon>
        <taxon>Siphonostomatoida</taxon>
        <taxon>Caligidae</taxon>
        <taxon>Caligus</taxon>
    </lineage>
</organism>
<evidence type="ECO:0000313" key="2">
    <source>
        <dbReference type="EMBL" id="QQP55161.1"/>
    </source>
</evidence>
<dbReference type="AlphaFoldDB" id="A0A7T8QU45"/>
<gene>
    <name evidence="2" type="ORF">FKW44_008261</name>
</gene>
<proteinExistence type="predicted"/>